<comment type="subcellular location">
    <subcellularLocation>
        <location evidence="1">Membrane</location>
        <topology evidence="1">Multi-pass membrane protein</topology>
    </subcellularLocation>
</comment>
<feature type="transmembrane region" description="Helical" evidence="5">
    <location>
        <begin position="232"/>
        <end position="254"/>
    </location>
</feature>
<feature type="transmembrane region" description="Helical" evidence="5">
    <location>
        <begin position="322"/>
        <end position="343"/>
    </location>
</feature>
<dbReference type="Proteomes" id="UP000263098">
    <property type="component" value="Unassembled WGS sequence"/>
</dbReference>
<feature type="transmembrane region" description="Helical" evidence="5">
    <location>
        <begin position="88"/>
        <end position="117"/>
    </location>
</feature>
<feature type="transmembrane region" description="Helical" evidence="5">
    <location>
        <begin position="12"/>
        <end position="35"/>
    </location>
</feature>
<organism evidence="6 7">
    <name type="scientific">Bacteroides graminisolvens</name>
    <dbReference type="NCBI Taxonomy" id="477666"/>
    <lineage>
        <taxon>Bacteria</taxon>
        <taxon>Pseudomonadati</taxon>
        <taxon>Bacteroidota</taxon>
        <taxon>Bacteroidia</taxon>
        <taxon>Bacteroidales</taxon>
        <taxon>Bacteroidaceae</taxon>
        <taxon>Bacteroides</taxon>
    </lineage>
</organism>
<comment type="caution">
    <text evidence="6">The sequence shown here is derived from an EMBL/GenBank/DDBJ whole genome shotgun (WGS) entry which is preliminary data.</text>
</comment>
<feature type="transmembrane region" description="Helical" evidence="5">
    <location>
        <begin position="123"/>
        <end position="142"/>
    </location>
</feature>
<dbReference type="InterPro" id="IPR050598">
    <property type="entry name" value="AminoAcid_Transporter"/>
</dbReference>
<keyword evidence="2 5" id="KW-0812">Transmembrane</keyword>
<feature type="transmembrane region" description="Helical" evidence="5">
    <location>
        <begin position="422"/>
        <end position="442"/>
    </location>
</feature>
<gene>
    <name evidence="6" type="ORF">DHW31_10185</name>
</gene>
<feature type="transmembrane region" description="Helical" evidence="5">
    <location>
        <begin position="355"/>
        <end position="374"/>
    </location>
</feature>
<dbReference type="Pfam" id="PF13520">
    <property type="entry name" value="AA_permease_2"/>
    <property type="match status" value="1"/>
</dbReference>
<sequence length="452" mass="50029">MNKNKYGTYKFGLVTASAFVIANMIGTGVFTSLGFQLLGTTNFFSLMLLWLLGGIIALCGALVYGELGAVMPRSGGEYHYLREIYHPLLGFMSGWASLIVGFAAPVALACMALSTYLHKMFPAFDPLATAITVLTAVTLIHAYDVKMGGTLQRVFTFFKILIIIVFIICGFCLPPHGQVDGFSAATFSFDDVFSTGFAVSLIWVYYAYSGWNASAYMANEIREPQRTIPRSLFISTVIVTILYLLLNAVFLFAAPVEAMQGQVEVGLIAARYIFGEWGGNLMGLLIALLLVSSISSMAFLGPRVSQVMGEDTYILRSLARKSAGGTPFVAIWVQYGISALLIITDSFELVTKYTGVTLSFFALMTVAGLFVHRHRFPHVVRPYRTWGYPVVPILFIALILWSVVYLIHEDYYNTFVEHTQTVMWMSLMSAGTLLSGMMVYVMNQLIVHYKKQ</sequence>
<feature type="transmembrane region" description="Helical" evidence="5">
    <location>
        <begin position="281"/>
        <end position="301"/>
    </location>
</feature>
<reference evidence="6 7" key="1">
    <citation type="journal article" date="2018" name="Nat. Biotechnol.">
        <title>A standardized bacterial taxonomy based on genome phylogeny substantially revises the tree of life.</title>
        <authorList>
            <person name="Parks D.H."/>
            <person name="Chuvochina M."/>
            <person name="Waite D.W."/>
            <person name="Rinke C."/>
            <person name="Skarshewski A."/>
            <person name="Chaumeil P.A."/>
            <person name="Hugenholtz P."/>
        </authorList>
    </citation>
    <scope>NUCLEOTIDE SEQUENCE [LARGE SCALE GENOMIC DNA]</scope>
    <source>
        <strain evidence="6">UBA9667</strain>
    </source>
</reference>
<dbReference type="PANTHER" id="PTHR11785">
    <property type="entry name" value="AMINO ACID TRANSPORTER"/>
    <property type="match status" value="1"/>
</dbReference>
<feature type="transmembrane region" description="Helical" evidence="5">
    <location>
        <begin position="154"/>
        <end position="173"/>
    </location>
</feature>
<dbReference type="EMBL" id="DPVG01000378">
    <property type="protein sequence ID" value="HCK25122.1"/>
    <property type="molecule type" value="Genomic_DNA"/>
</dbReference>
<evidence type="ECO:0000313" key="7">
    <source>
        <dbReference type="Proteomes" id="UP000263098"/>
    </source>
</evidence>
<feature type="transmembrane region" description="Helical" evidence="5">
    <location>
        <begin position="47"/>
        <end position="67"/>
    </location>
</feature>
<accession>A0A3D2SFU0</accession>
<protein>
    <submittedName>
        <fullName evidence="6">Amino acid permease</fullName>
    </submittedName>
</protein>
<evidence type="ECO:0000256" key="1">
    <source>
        <dbReference type="ARBA" id="ARBA00004141"/>
    </source>
</evidence>
<evidence type="ECO:0000256" key="2">
    <source>
        <dbReference type="ARBA" id="ARBA00022692"/>
    </source>
</evidence>
<dbReference type="PIRSF" id="PIRSF006060">
    <property type="entry name" value="AA_transporter"/>
    <property type="match status" value="1"/>
</dbReference>
<evidence type="ECO:0000313" key="6">
    <source>
        <dbReference type="EMBL" id="HCK25122.1"/>
    </source>
</evidence>
<evidence type="ECO:0000256" key="5">
    <source>
        <dbReference type="SAM" id="Phobius"/>
    </source>
</evidence>
<proteinExistence type="predicted"/>
<dbReference type="PANTHER" id="PTHR11785:SF512">
    <property type="entry name" value="SOBREMESA, ISOFORM B"/>
    <property type="match status" value="1"/>
</dbReference>
<keyword evidence="3 5" id="KW-1133">Transmembrane helix</keyword>
<keyword evidence="4 5" id="KW-0472">Membrane</keyword>
<dbReference type="GO" id="GO:0016020">
    <property type="term" value="C:membrane"/>
    <property type="evidence" value="ECO:0007669"/>
    <property type="project" value="UniProtKB-SubCell"/>
</dbReference>
<evidence type="ECO:0000256" key="3">
    <source>
        <dbReference type="ARBA" id="ARBA00022989"/>
    </source>
</evidence>
<evidence type="ECO:0000256" key="4">
    <source>
        <dbReference type="ARBA" id="ARBA00023136"/>
    </source>
</evidence>
<dbReference type="AlphaFoldDB" id="A0A3D2SFU0"/>
<feature type="transmembrane region" description="Helical" evidence="5">
    <location>
        <begin position="386"/>
        <end position="407"/>
    </location>
</feature>
<dbReference type="Gene3D" id="1.20.1740.10">
    <property type="entry name" value="Amino acid/polyamine transporter I"/>
    <property type="match status" value="1"/>
</dbReference>
<dbReference type="InterPro" id="IPR002293">
    <property type="entry name" value="AA/rel_permease1"/>
</dbReference>
<feature type="transmembrane region" description="Helical" evidence="5">
    <location>
        <begin position="193"/>
        <end position="211"/>
    </location>
</feature>
<dbReference type="GO" id="GO:0015179">
    <property type="term" value="F:L-amino acid transmembrane transporter activity"/>
    <property type="evidence" value="ECO:0007669"/>
    <property type="project" value="TreeGrafter"/>
</dbReference>
<name>A0A3D2SFU0_9BACE</name>